<accession>A0A5B5VP88</accession>
<sequence>MKKAWAYILPTLLCFVLGGLVGWWQNDAIREWYPHLVKPALTPPNAAFPIAWSIIYLCMGLSAGLVLTSVSPLRRRVMALWFAQLGFNVLWSILFFVCRSPLLGMIDIALLDILVAAYIAQSGKIRAGAAWLFVPYLCWILFATYLNAGILAANGTEL</sequence>
<dbReference type="InterPro" id="IPR038330">
    <property type="entry name" value="TspO/MBR-related_sf"/>
</dbReference>
<dbReference type="EMBL" id="BQOL01000002">
    <property type="protein sequence ID" value="GKI20060.1"/>
    <property type="molecule type" value="Genomic_DNA"/>
</dbReference>
<comment type="subcellular location">
    <subcellularLocation>
        <location evidence="1">Membrane</location>
        <topology evidence="1">Multi-pass membrane protein</topology>
    </subcellularLocation>
</comment>
<dbReference type="FunFam" id="1.20.1260.100:FF:000001">
    <property type="entry name" value="translocator protein 2"/>
    <property type="match status" value="1"/>
</dbReference>
<comment type="caution">
    <text evidence="9">The sequence shown here is derived from an EMBL/GenBank/DDBJ whole genome shotgun (WGS) entry which is preliminary data.</text>
</comment>
<dbReference type="InterPro" id="IPR004307">
    <property type="entry name" value="TspO_MBR"/>
</dbReference>
<dbReference type="Proteomes" id="UP000324870">
    <property type="component" value="Unassembled WGS sequence"/>
</dbReference>
<dbReference type="Gene3D" id="1.20.1260.100">
    <property type="entry name" value="TspO/MBR protein"/>
    <property type="match status" value="1"/>
</dbReference>
<keyword evidence="3 6" id="KW-0812">Transmembrane</keyword>
<evidence type="ECO:0000256" key="5">
    <source>
        <dbReference type="ARBA" id="ARBA00023136"/>
    </source>
</evidence>
<dbReference type="CDD" id="cd15904">
    <property type="entry name" value="TSPO_MBR"/>
    <property type="match status" value="1"/>
</dbReference>
<keyword evidence="5 6" id="KW-0472">Membrane</keyword>
<evidence type="ECO:0000256" key="1">
    <source>
        <dbReference type="ARBA" id="ARBA00004141"/>
    </source>
</evidence>
<feature type="transmembrane region" description="Helical" evidence="6">
    <location>
        <begin position="79"/>
        <end position="96"/>
    </location>
</feature>
<dbReference type="PANTHER" id="PTHR10057">
    <property type="entry name" value="PERIPHERAL-TYPE BENZODIAZEPINE RECEPTOR"/>
    <property type="match status" value="1"/>
</dbReference>
<dbReference type="Pfam" id="PF03073">
    <property type="entry name" value="TspO_MBR"/>
    <property type="match status" value="1"/>
</dbReference>
<feature type="transmembrane region" description="Helical" evidence="6">
    <location>
        <begin position="7"/>
        <end position="26"/>
    </location>
</feature>
<reference evidence="9" key="3">
    <citation type="submission" date="2023-10" db="EMBL/GenBank/DDBJ databases">
        <title>Genome Sequence of the Bacteria from From Gut Wall in Crohn's Disease.</title>
        <authorList>
            <person name="Rodriguez-Palacios A."/>
        </authorList>
    </citation>
    <scope>NUCLEOTIDE SEQUENCE</scope>
    <source>
        <strain evidence="9">CavFT-hAR58</strain>
    </source>
</reference>
<reference evidence="7" key="2">
    <citation type="submission" date="2022-01" db="EMBL/GenBank/DDBJ databases">
        <title>Novel bile acid biosynthetic pathways are enriched in the microbiome of centenarians.</title>
        <authorList>
            <person name="Sato Y."/>
            <person name="Atarashi K."/>
            <person name="Plichta R.D."/>
            <person name="Arai Y."/>
            <person name="Sasajima S."/>
            <person name="Kearney M.S."/>
            <person name="Suda W."/>
            <person name="Takeshita K."/>
            <person name="Sasaki T."/>
            <person name="Okamoto S."/>
            <person name="Skelly N.A."/>
            <person name="Okamura Y."/>
            <person name="Vlamakis H."/>
            <person name="Li Y."/>
            <person name="Tanoue T."/>
            <person name="Takei H."/>
            <person name="Nittono H."/>
            <person name="Narushima S."/>
            <person name="Irie J."/>
            <person name="Itoh H."/>
            <person name="Moriya K."/>
            <person name="Sugiura Y."/>
            <person name="Suematsu M."/>
            <person name="Moritoki N."/>
            <person name="Shibata S."/>
            <person name="Littman R.D."/>
            <person name="Fischbach A.M."/>
            <person name="Uwamino Y."/>
            <person name="Inoue T."/>
            <person name="Honda A."/>
            <person name="Hattori M."/>
            <person name="Murai T."/>
            <person name="Xavier J.R."/>
            <person name="Hirose N."/>
            <person name="Honda K."/>
        </authorList>
    </citation>
    <scope>NUCLEOTIDE SEQUENCE</scope>
    <source>
        <strain evidence="7">CE91-St16</strain>
    </source>
</reference>
<feature type="transmembrane region" description="Helical" evidence="6">
    <location>
        <begin position="132"/>
        <end position="153"/>
    </location>
</feature>
<dbReference type="OMA" id="WSWLFFG"/>
<dbReference type="AlphaFoldDB" id="A0A5B5VP88"/>
<dbReference type="PIRSF" id="PIRSF005859">
    <property type="entry name" value="PBR"/>
    <property type="match status" value="1"/>
</dbReference>
<evidence type="ECO:0000313" key="10">
    <source>
        <dbReference type="Proteomes" id="UP000324870"/>
    </source>
</evidence>
<evidence type="ECO:0000256" key="6">
    <source>
        <dbReference type="SAM" id="Phobius"/>
    </source>
</evidence>
<evidence type="ECO:0000313" key="9">
    <source>
        <dbReference type="EMBL" id="MDU0260627.1"/>
    </source>
</evidence>
<organism evidence="9 11">
    <name type="scientific">Alistipes finegoldii</name>
    <dbReference type="NCBI Taxonomy" id="214856"/>
    <lineage>
        <taxon>Bacteria</taxon>
        <taxon>Pseudomonadati</taxon>
        <taxon>Bacteroidota</taxon>
        <taxon>Bacteroidia</taxon>
        <taxon>Bacteroidales</taxon>
        <taxon>Rikenellaceae</taxon>
        <taxon>Alistipes</taxon>
    </lineage>
</organism>
<evidence type="ECO:0000256" key="3">
    <source>
        <dbReference type="ARBA" id="ARBA00022692"/>
    </source>
</evidence>
<dbReference type="PANTHER" id="PTHR10057:SF0">
    <property type="entry name" value="TRANSLOCATOR PROTEIN"/>
    <property type="match status" value="1"/>
</dbReference>
<evidence type="ECO:0000313" key="8">
    <source>
        <dbReference type="EMBL" id="KAA3159304.1"/>
    </source>
</evidence>
<keyword evidence="4 6" id="KW-1133">Transmembrane helix</keyword>
<dbReference type="EMBL" id="VVND01000011">
    <property type="protein sequence ID" value="KAA3159304.1"/>
    <property type="molecule type" value="Genomic_DNA"/>
</dbReference>
<gene>
    <name evidence="7" type="ORF">CE91St16_29680</name>
    <name evidence="8" type="ORF">F2A26_08420</name>
    <name evidence="9" type="ORF">RVH17_11050</name>
</gene>
<comment type="similarity">
    <text evidence="2">Belongs to the TspO/BZRP family.</text>
</comment>
<feature type="transmembrane region" description="Helical" evidence="6">
    <location>
        <begin position="102"/>
        <end position="120"/>
    </location>
</feature>
<dbReference type="GO" id="GO:0033013">
    <property type="term" value="P:tetrapyrrole metabolic process"/>
    <property type="evidence" value="ECO:0007669"/>
    <property type="project" value="UniProtKB-ARBA"/>
</dbReference>
<dbReference type="RefSeq" id="WP_009597169.1">
    <property type="nucleotide sequence ID" value="NZ_AP025581.1"/>
</dbReference>
<dbReference type="Proteomes" id="UP001181347">
    <property type="component" value="Unassembled WGS sequence"/>
</dbReference>
<proteinExistence type="inferred from homology"/>
<dbReference type="EMBL" id="JAWDES010000005">
    <property type="protein sequence ID" value="MDU0260627.1"/>
    <property type="molecule type" value="Genomic_DNA"/>
</dbReference>
<evidence type="ECO:0000256" key="4">
    <source>
        <dbReference type="ARBA" id="ARBA00022989"/>
    </source>
</evidence>
<name>A0A5B5VP88_9BACT</name>
<evidence type="ECO:0000313" key="11">
    <source>
        <dbReference type="Proteomes" id="UP001181347"/>
    </source>
</evidence>
<dbReference type="GO" id="GO:0016020">
    <property type="term" value="C:membrane"/>
    <property type="evidence" value="ECO:0007669"/>
    <property type="project" value="UniProtKB-SubCell"/>
</dbReference>
<evidence type="ECO:0000256" key="2">
    <source>
        <dbReference type="ARBA" id="ARBA00007524"/>
    </source>
</evidence>
<keyword evidence="10" id="KW-1185">Reference proteome</keyword>
<protein>
    <submittedName>
        <fullName evidence="7">Sensory protein TspO</fullName>
    </submittedName>
    <submittedName>
        <fullName evidence="8">Tryptophan-rich sensory protein</fullName>
    </submittedName>
    <submittedName>
        <fullName evidence="9">TspO/MBR family protein</fullName>
    </submittedName>
</protein>
<evidence type="ECO:0000313" key="7">
    <source>
        <dbReference type="EMBL" id="GKI20060.1"/>
    </source>
</evidence>
<reference evidence="8 10" key="1">
    <citation type="journal article" date="2019" name="Nat. Med.">
        <title>A library of human gut bacterial isolates paired with longitudinal multiomics data enables mechanistic microbiome research.</title>
        <authorList>
            <person name="Poyet M."/>
            <person name="Groussin M."/>
            <person name="Gibbons S.M."/>
            <person name="Avila-Pacheco J."/>
            <person name="Jiang X."/>
            <person name="Kearney S.M."/>
            <person name="Perrotta A.R."/>
            <person name="Berdy B."/>
            <person name="Zhao S."/>
            <person name="Lieberman T.D."/>
            <person name="Swanson P.K."/>
            <person name="Smith M."/>
            <person name="Roesemann S."/>
            <person name="Alexander J.E."/>
            <person name="Rich S.A."/>
            <person name="Livny J."/>
            <person name="Vlamakis H."/>
            <person name="Clish C."/>
            <person name="Bullock K."/>
            <person name="Deik A."/>
            <person name="Scott J."/>
            <person name="Pierce K.A."/>
            <person name="Xavier R.J."/>
            <person name="Alm E.J."/>
        </authorList>
    </citation>
    <scope>NUCLEOTIDE SEQUENCE [LARGE SCALE GENOMIC DNA]</scope>
    <source>
        <strain evidence="8 10">BIOML-A1</strain>
    </source>
</reference>
<feature type="transmembrane region" description="Helical" evidence="6">
    <location>
        <begin position="46"/>
        <end position="67"/>
    </location>
</feature>
<dbReference type="Proteomes" id="UP001055105">
    <property type="component" value="Unassembled WGS sequence"/>
</dbReference>